<dbReference type="SMART" id="SM00267">
    <property type="entry name" value="GGDEF"/>
    <property type="match status" value="1"/>
</dbReference>
<evidence type="ECO:0000313" key="2">
    <source>
        <dbReference type="EMBL" id="KKN88770.1"/>
    </source>
</evidence>
<accession>A0A0F9U6G2</accession>
<dbReference type="GO" id="GO:0043709">
    <property type="term" value="P:cell adhesion involved in single-species biofilm formation"/>
    <property type="evidence" value="ECO:0007669"/>
    <property type="project" value="TreeGrafter"/>
</dbReference>
<sequence>MSESDTIRDLEFELGAAYQRIGHLEKLATLDELTGLGNRRGLNEYLGRALSQADRQQTDLTFVAIDIDHFKRVNDTHGHGVGDAVLMRVAAVIQQVIRGGDAAFRQGGEEMSVVAVTSYRGASLLAEKIRSSIEDSHQSDDPAVTVSVGVAMARIRDTAEKLAKRADEALYVAKNGGRNRVEIG</sequence>
<dbReference type="PROSITE" id="PS50887">
    <property type="entry name" value="GGDEF"/>
    <property type="match status" value="1"/>
</dbReference>
<dbReference type="InterPro" id="IPR000160">
    <property type="entry name" value="GGDEF_dom"/>
</dbReference>
<dbReference type="Pfam" id="PF00990">
    <property type="entry name" value="GGDEF"/>
    <property type="match status" value="1"/>
</dbReference>
<dbReference type="CDD" id="cd01949">
    <property type="entry name" value="GGDEF"/>
    <property type="match status" value="1"/>
</dbReference>
<dbReference type="FunFam" id="3.30.70.270:FF:000001">
    <property type="entry name" value="Diguanylate cyclase domain protein"/>
    <property type="match status" value="1"/>
</dbReference>
<organism evidence="2">
    <name type="scientific">marine sediment metagenome</name>
    <dbReference type="NCBI Taxonomy" id="412755"/>
    <lineage>
        <taxon>unclassified sequences</taxon>
        <taxon>metagenomes</taxon>
        <taxon>ecological metagenomes</taxon>
    </lineage>
</organism>
<name>A0A0F9U6G2_9ZZZZ</name>
<dbReference type="GO" id="GO:0005886">
    <property type="term" value="C:plasma membrane"/>
    <property type="evidence" value="ECO:0007669"/>
    <property type="project" value="TreeGrafter"/>
</dbReference>
<dbReference type="NCBIfam" id="TIGR00254">
    <property type="entry name" value="GGDEF"/>
    <property type="match status" value="1"/>
</dbReference>
<gene>
    <name evidence="2" type="ORF">LCGC14_0243770</name>
</gene>
<dbReference type="InterPro" id="IPR029787">
    <property type="entry name" value="Nucleotide_cyclase"/>
</dbReference>
<dbReference type="Gene3D" id="3.30.70.270">
    <property type="match status" value="1"/>
</dbReference>
<dbReference type="GO" id="GO:0052621">
    <property type="term" value="F:diguanylate cyclase activity"/>
    <property type="evidence" value="ECO:0007669"/>
    <property type="project" value="TreeGrafter"/>
</dbReference>
<proteinExistence type="predicted"/>
<feature type="domain" description="GGDEF" evidence="1">
    <location>
        <begin position="58"/>
        <end position="184"/>
    </location>
</feature>
<dbReference type="SUPFAM" id="SSF55073">
    <property type="entry name" value="Nucleotide cyclase"/>
    <property type="match status" value="1"/>
</dbReference>
<protein>
    <recommendedName>
        <fullName evidence="1">GGDEF domain-containing protein</fullName>
    </recommendedName>
</protein>
<dbReference type="PANTHER" id="PTHR45138">
    <property type="entry name" value="REGULATORY COMPONENTS OF SENSORY TRANSDUCTION SYSTEM"/>
    <property type="match status" value="1"/>
</dbReference>
<evidence type="ECO:0000259" key="1">
    <source>
        <dbReference type="PROSITE" id="PS50887"/>
    </source>
</evidence>
<dbReference type="InterPro" id="IPR050469">
    <property type="entry name" value="Diguanylate_Cyclase"/>
</dbReference>
<dbReference type="InterPro" id="IPR043128">
    <property type="entry name" value="Rev_trsase/Diguanyl_cyclase"/>
</dbReference>
<dbReference type="AlphaFoldDB" id="A0A0F9U6G2"/>
<dbReference type="EMBL" id="LAZR01000125">
    <property type="protein sequence ID" value="KKN88770.1"/>
    <property type="molecule type" value="Genomic_DNA"/>
</dbReference>
<dbReference type="PANTHER" id="PTHR45138:SF9">
    <property type="entry name" value="DIGUANYLATE CYCLASE DGCM-RELATED"/>
    <property type="match status" value="1"/>
</dbReference>
<dbReference type="GO" id="GO:1902201">
    <property type="term" value="P:negative regulation of bacterial-type flagellum-dependent cell motility"/>
    <property type="evidence" value="ECO:0007669"/>
    <property type="project" value="TreeGrafter"/>
</dbReference>
<comment type="caution">
    <text evidence="2">The sequence shown here is derived from an EMBL/GenBank/DDBJ whole genome shotgun (WGS) entry which is preliminary data.</text>
</comment>
<reference evidence="2" key="1">
    <citation type="journal article" date="2015" name="Nature">
        <title>Complex archaea that bridge the gap between prokaryotes and eukaryotes.</title>
        <authorList>
            <person name="Spang A."/>
            <person name="Saw J.H."/>
            <person name="Jorgensen S.L."/>
            <person name="Zaremba-Niedzwiedzka K."/>
            <person name="Martijn J."/>
            <person name="Lind A.E."/>
            <person name="van Eijk R."/>
            <person name="Schleper C."/>
            <person name="Guy L."/>
            <person name="Ettema T.J."/>
        </authorList>
    </citation>
    <scope>NUCLEOTIDE SEQUENCE</scope>
</reference>